<evidence type="ECO:0000313" key="2">
    <source>
        <dbReference type="Proteomes" id="UP001153331"/>
    </source>
</evidence>
<dbReference type="EMBL" id="JAPHNI010000068">
    <property type="protein sequence ID" value="KAJ8117052.1"/>
    <property type="molecule type" value="Genomic_DNA"/>
</dbReference>
<reference evidence="1" key="1">
    <citation type="submission" date="2022-11" db="EMBL/GenBank/DDBJ databases">
        <title>Genome Sequence of Boeremia exigua.</title>
        <authorList>
            <person name="Buettner E."/>
        </authorList>
    </citation>
    <scope>NUCLEOTIDE SEQUENCE</scope>
    <source>
        <strain evidence="1">CU02</strain>
    </source>
</reference>
<proteinExistence type="predicted"/>
<evidence type="ECO:0000313" key="1">
    <source>
        <dbReference type="EMBL" id="KAJ8117052.1"/>
    </source>
</evidence>
<dbReference type="Proteomes" id="UP001153331">
    <property type="component" value="Unassembled WGS sequence"/>
</dbReference>
<keyword evidence="2" id="KW-1185">Reference proteome</keyword>
<organism evidence="1 2">
    <name type="scientific">Boeremia exigua</name>
    <dbReference type="NCBI Taxonomy" id="749465"/>
    <lineage>
        <taxon>Eukaryota</taxon>
        <taxon>Fungi</taxon>
        <taxon>Dikarya</taxon>
        <taxon>Ascomycota</taxon>
        <taxon>Pezizomycotina</taxon>
        <taxon>Dothideomycetes</taxon>
        <taxon>Pleosporomycetidae</taxon>
        <taxon>Pleosporales</taxon>
        <taxon>Pleosporineae</taxon>
        <taxon>Didymellaceae</taxon>
        <taxon>Boeremia</taxon>
    </lineage>
</organism>
<accession>A0ACC2IPI2</accession>
<protein>
    <submittedName>
        <fullName evidence="1">Uncharacterized protein</fullName>
    </submittedName>
</protein>
<comment type="caution">
    <text evidence="1">The sequence shown here is derived from an EMBL/GenBank/DDBJ whole genome shotgun (WGS) entry which is preliminary data.</text>
</comment>
<name>A0ACC2IPI2_9PLEO</name>
<gene>
    <name evidence="1" type="ORF">OPT61_g1656</name>
</gene>
<sequence length="310" mass="34502">MADSNVHRKIGQEVRIVDDQDSVVSWLHDAVQQEYEQAVGKLGDSVDIEPSTPTRPQIPQFYEEVSPTNTTFSDGSVFDTPEVQQRSWIVDPFCDDIPDTASDDDFASNAKIKTEQTSTRSVEIHLDHKYDVGGLTTLDPATVDANDLIGDIGQLRAIRSAKVVAPIDPNKPRITSITSCMQCVLADLPCSRTTPCCSRCKRNEQGKLCLLHRQKFSDEITGFNAISCTKPVLLKLRGDDDSIWEEKLELAKELEQSWRDAEDRKNWVLPSLDGLGGNSPSQNRRRLQTNFPGEGKGRLTLKELCVTVDA</sequence>